<comment type="caution">
    <text evidence="1">The sequence shown here is derived from an EMBL/GenBank/DDBJ whole genome shotgun (WGS) entry which is preliminary data.</text>
</comment>
<organism evidence="1 2">
    <name type="scientific">Atopobium minutum 10063974</name>
    <dbReference type="NCBI Taxonomy" id="997872"/>
    <lineage>
        <taxon>Bacteria</taxon>
        <taxon>Bacillati</taxon>
        <taxon>Actinomycetota</taxon>
        <taxon>Coriobacteriia</taxon>
        <taxon>Coriobacteriales</taxon>
        <taxon>Atopobiaceae</taxon>
        <taxon>Atopobium</taxon>
    </lineage>
</organism>
<dbReference type="AlphaFoldDB" id="N2BLL2"/>
<evidence type="ECO:0000313" key="2">
    <source>
        <dbReference type="Proteomes" id="UP000012651"/>
    </source>
</evidence>
<reference evidence="1 2" key="1">
    <citation type="submission" date="2013-03" db="EMBL/GenBank/DDBJ databases">
        <title>The Genome Sequence of Atopobium minutum 10063974.</title>
        <authorList>
            <consortium name="The Broad Institute Genome Sequencing Platform"/>
            <person name="Earl A."/>
            <person name="Ward D."/>
            <person name="Feldgarden M."/>
            <person name="Gevers D."/>
            <person name="Lambert T."/>
            <person name="Marvaud J.-C."/>
            <person name="Courvalin P."/>
            <person name="Walker B."/>
            <person name="Young S.K."/>
            <person name="Zeng Q."/>
            <person name="Gargeya S."/>
            <person name="Fitzgerald M."/>
            <person name="Haas B."/>
            <person name="Abouelleil A."/>
            <person name="Alvarado L."/>
            <person name="Arachchi H.M."/>
            <person name="Berlin A.M."/>
            <person name="Chapman S.B."/>
            <person name="Dewar J."/>
            <person name="Goldberg J."/>
            <person name="Griggs A."/>
            <person name="Gujja S."/>
            <person name="Hansen M."/>
            <person name="Howarth C."/>
            <person name="Imamovic A."/>
            <person name="Larimer J."/>
            <person name="McCowan C."/>
            <person name="Murphy C."/>
            <person name="Neiman D."/>
            <person name="Pearson M."/>
            <person name="Priest M."/>
            <person name="Roberts A."/>
            <person name="Saif S."/>
            <person name="Shea T."/>
            <person name="Sisk P."/>
            <person name="Sykes S."/>
            <person name="Wortman J."/>
            <person name="Nusbaum C."/>
            <person name="Birren B."/>
        </authorList>
    </citation>
    <scope>NUCLEOTIDE SEQUENCE [LARGE SCALE GENOMIC DNA]</scope>
    <source>
        <strain evidence="1 2">10063974</strain>
    </source>
</reference>
<keyword evidence="2" id="KW-1185">Reference proteome</keyword>
<proteinExistence type="predicted"/>
<protein>
    <submittedName>
        <fullName evidence="1">Uncharacterized protein</fullName>
    </submittedName>
</protein>
<accession>N2BLL2</accession>
<dbReference type="EMBL" id="AGXC01000001">
    <property type="protein sequence ID" value="EMZ42642.1"/>
    <property type="molecule type" value="Genomic_DNA"/>
</dbReference>
<dbReference type="HOGENOM" id="CLU_2165754_0_0_11"/>
<gene>
    <name evidence="1" type="ORF">HMPREF1091_00200</name>
</gene>
<dbReference type="OrthoDB" id="3194865at2"/>
<sequence>MTPTLTYEIYRQTHNKLQEDEFKAALPAARARLVAITGKDIPSIWELDWLAALSELCERVAGAGYAEEGIKQETIGGTTKVYTEAKANQGDVDAVTPWLYGTGLLYCGLA</sequence>
<evidence type="ECO:0000313" key="1">
    <source>
        <dbReference type="EMBL" id="EMZ42642.1"/>
    </source>
</evidence>
<dbReference type="Proteomes" id="UP000012651">
    <property type="component" value="Unassembled WGS sequence"/>
</dbReference>
<dbReference type="RefSeq" id="WP_002562975.1">
    <property type="nucleotide sequence ID" value="NZ_KB822533.1"/>
</dbReference>
<name>N2BLL2_9ACTN</name>
<dbReference type="PATRIC" id="fig|997872.3.peg.201"/>